<evidence type="ECO:0000313" key="2">
    <source>
        <dbReference type="EMBL" id="MDQ0202472.1"/>
    </source>
</evidence>
<sequence length="108" mass="12311">MYSIIPLQAVPNQTFSSKIPVDKQNITLSFTLNYNELANYWVVSITDSNGTMLITSLPIIPAQNILEQFKYMNIGSAYVVPRQTISEEWPTENTLDSDWYLVWSDTDG</sequence>
<dbReference type="InterPro" id="IPR054252">
    <property type="entry name" value="Pam3_gp18"/>
</dbReference>
<name>A0ABT9Y3S5_9FIRM</name>
<feature type="domain" description="Cyanophage baseplate Pam3 plug gp18" evidence="1">
    <location>
        <begin position="3"/>
        <end position="105"/>
    </location>
</feature>
<dbReference type="Pfam" id="PF22479">
    <property type="entry name" value="Pam3_gp18"/>
    <property type="match status" value="1"/>
</dbReference>
<evidence type="ECO:0000313" key="3">
    <source>
        <dbReference type="Proteomes" id="UP001239167"/>
    </source>
</evidence>
<gene>
    <name evidence="2" type="ORF">J2S01_000157</name>
</gene>
<dbReference type="EMBL" id="JAUSUE010000001">
    <property type="protein sequence ID" value="MDQ0202472.1"/>
    <property type="molecule type" value="Genomic_DNA"/>
</dbReference>
<reference evidence="2 3" key="1">
    <citation type="submission" date="2023-07" db="EMBL/GenBank/DDBJ databases">
        <title>Genomic Encyclopedia of Type Strains, Phase IV (KMG-IV): sequencing the most valuable type-strain genomes for metagenomic binning, comparative biology and taxonomic classification.</title>
        <authorList>
            <person name="Goeker M."/>
        </authorList>
    </citation>
    <scope>NUCLEOTIDE SEQUENCE [LARGE SCALE GENOMIC DNA]</scope>
    <source>
        <strain evidence="2 3">DSM 16980</strain>
    </source>
</reference>
<keyword evidence="3" id="KW-1185">Reference proteome</keyword>
<dbReference type="Proteomes" id="UP001239167">
    <property type="component" value="Unassembled WGS sequence"/>
</dbReference>
<accession>A0ABT9Y3S5</accession>
<evidence type="ECO:0000259" key="1">
    <source>
        <dbReference type="Pfam" id="PF22479"/>
    </source>
</evidence>
<dbReference type="RefSeq" id="WP_307222331.1">
    <property type="nucleotide sequence ID" value="NZ_JAUSUE010000001.1"/>
</dbReference>
<protein>
    <recommendedName>
        <fullName evidence="1">Cyanophage baseplate Pam3 plug gp18 domain-containing protein</fullName>
    </recommendedName>
</protein>
<comment type="caution">
    <text evidence="2">The sequence shown here is derived from an EMBL/GenBank/DDBJ whole genome shotgun (WGS) entry which is preliminary data.</text>
</comment>
<proteinExistence type="predicted"/>
<organism evidence="2 3">
    <name type="scientific">Pectinatus haikarae</name>
    <dbReference type="NCBI Taxonomy" id="349096"/>
    <lineage>
        <taxon>Bacteria</taxon>
        <taxon>Bacillati</taxon>
        <taxon>Bacillota</taxon>
        <taxon>Negativicutes</taxon>
        <taxon>Selenomonadales</taxon>
        <taxon>Selenomonadaceae</taxon>
        <taxon>Pectinatus</taxon>
    </lineage>
</organism>